<name>A0A7T2S224_DELAC</name>
<accession>A0A7T2S224</accession>
<gene>
    <name evidence="3" type="ORF">I6G66_24520</name>
</gene>
<feature type="domain" description="AtuA-like ferredoxin-fold" evidence="2">
    <location>
        <begin position="495"/>
        <end position="592"/>
    </location>
</feature>
<dbReference type="Proteomes" id="UP000594778">
    <property type="component" value="Chromosome"/>
</dbReference>
<protein>
    <submittedName>
        <fullName evidence="3">DUF1446 domain-containing protein</fullName>
    </submittedName>
</protein>
<dbReference type="InterPro" id="IPR010839">
    <property type="entry name" value="AtuA_N"/>
</dbReference>
<dbReference type="EMBL" id="CP065668">
    <property type="protein sequence ID" value="QPS07412.1"/>
    <property type="molecule type" value="Genomic_DNA"/>
</dbReference>
<evidence type="ECO:0000313" key="4">
    <source>
        <dbReference type="Proteomes" id="UP000594778"/>
    </source>
</evidence>
<dbReference type="PANTHER" id="PTHR47708">
    <property type="match status" value="1"/>
</dbReference>
<dbReference type="AlphaFoldDB" id="A0A7T2S224"/>
<reference evidence="3 4" key="1">
    <citation type="submission" date="2020-12" db="EMBL/GenBank/DDBJ databases">
        <title>FDA dAtabase for Regulatory Grade micrObial Sequences (FDA-ARGOS): Supporting development and validation of Infectious Disease Dx tests.</title>
        <authorList>
            <person name="Sproer C."/>
            <person name="Gronow S."/>
            <person name="Severitt S."/>
            <person name="Schroder I."/>
            <person name="Tallon L."/>
            <person name="Sadzewicz L."/>
            <person name="Zhao X."/>
            <person name="Boylan J."/>
            <person name="Ott S."/>
            <person name="Bowen H."/>
            <person name="Vavikolanu K."/>
            <person name="Mehta A."/>
            <person name="Aluvathingal J."/>
            <person name="Nadendla S."/>
            <person name="Lowell S."/>
            <person name="Myers T."/>
            <person name="Yan Y."/>
            <person name="Sichtig H."/>
        </authorList>
    </citation>
    <scope>NUCLEOTIDE SEQUENCE [LARGE SCALE GENOMIC DNA]</scope>
    <source>
        <strain evidence="3 4">FDAARGOS_909</strain>
    </source>
</reference>
<dbReference type="Pfam" id="PF23544">
    <property type="entry name" value="AtuA_ferredoxin"/>
    <property type="match status" value="1"/>
</dbReference>
<dbReference type="Pfam" id="PF07287">
    <property type="entry name" value="AtuA"/>
    <property type="match status" value="1"/>
</dbReference>
<sequence>MNGQKTVRIGGASGFWGDSKVGAPQLVDSGGIDYLVFDYLAETTMAILAAARARNPAMGYATDFVDSAMAQVLPEVLRRGIKVVSNAGGIHPQGCADALQVLAESMGLRPRIAVVEGDNVAALLPAMREQGVRDMFTGEPLPEQVLSANAYLGATPVARALAQGADIVITGRCVDSAVTLGVLMHEFGWSDTDHDRLAGGSLAGHIIECGCQATGGLFTDWQRVPDWPGIGYPVVECAADGSFELTKPPGTGGLIDSACVAEQMLYEIGDPGAYLLPDVCCDFRQVRIEQMDAQRVRVSGARGCAPTGSYKVSATQLDGYRCAGLLALIGLDAAAKARRTGEAVIERTGRILHAAGLPPFTRTAVELLGAGTLAGPQGAGGMQACSREVLVRIVADHAQKQALEIFAREIAPAGTSWSPGTTGPSLGRPSPSPLIKPFSFLLDKALVPVCVRMEGAQTGVAVRTGGPSVLNTGPASPPAQPPSWVDPHEEQVELPLIRLAWARSGDKGDIANIGVIARRPEWLPLLWARLTPEAVLAWFSHLARGPVRRYWLPGTASMNLVIEQALAGGGPASPRFDPLGKGNAQILLAMPVRVPRSLADGVR</sequence>
<dbReference type="PANTHER" id="PTHR47708:SF2">
    <property type="entry name" value="SI:CH73-132F6.5"/>
    <property type="match status" value="1"/>
</dbReference>
<dbReference type="RefSeq" id="WP_197954949.1">
    <property type="nucleotide sequence ID" value="NZ_CP065668.1"/>
</dbReference>
<dbReference type="InterPro" id="IPR056362">
    <property type="entry name" value="AtuA-like_ferredoxin_dom"/>
</dbReference>
<evidence type="ECO:0000259" key="2">
    <source>
        <dbReference type="Pfam" id="PF23544"/>
    </source>
</evidence>
<evidence type="ECO:0000259" key="1">
    <source>
        <dbReference type="Pfam" id="PF07287"/>
    </source>
</evidence>
<organism evidence="3 4">
    <name type="scientific">Delftia acidovorans</name>
    <name type="common">Pseudomonas acidovorans</name>
    <name type="synonym">Comamonas acidovorans</name>
    <dbReference type="NCBI Taxonomy" id="80866"/>
    <lineage>
        <taxon>Bacteria</taxon>
        <taxon>Pseudomonadati</taxon>
        <taxon>Pseudomonadota</taxon>
        <taxon>Betaproteobacteria</taxon>
        <taxon>Burkholderiales</taxon>
        <taxon>Comamonadaceae</taxon>
        <taxon>Delftia</taxon>
    </lineage>
</organism>
<proteinExistence type="predicted"/>
<evidence type="ECO:0000313" key="3">
    <source>
        <dbReference type="EMBL" id="QPS07412.1"/>
    </source>
</evidence>
<feature type="domain" description="Acyclic terpene utilisation N-terminal" evidence="1">
    <location>
        <begin position="7"/>
        <end position="452"/>
    </location>
</feature>